<evidence type="ECO:0000256" key="6">
    <source>
        <dbReference type="ARBA" id="ARBA00022840"/>
    </source>
</evidence>
<dbReference type="Pfam" id="PF04262">
    <property type="entry name" value="Glu_cys_ligase"/>
    <property type="match status" value="1"/>
</dbReference>
<dbReference type="GO" id="GO:0006750">
    <property type="term" value="P:glutathione biosynthetic process"/>
    <property type="evidence" value="ECO:0007669"/>
    <property type="project" value="UniProtKB-UniRule"/>
</dbReference>
<sequence length="527" mass="59613">MSKFTTIKAQQDLLAQIGRGIEREALRIDGQGSYALDAHPKALGSALTHPSITIDYSEALMELVTKPFHDVDSLFVDLQQVHSFVLQHIGEQSLWMQSIPCALPPEEQIPIGYYGTSNSGMLKHVYRRGLAERYGKSMQCIAGIHYNFSLPPALWQHLEPTISDPKQRQSVGYMSLIRNFKRASWLLMYLFGASPLVNRSFLEGRNHGLEAFDEDSLYLPYATSLRMSDLGYTSDAQSNIRTCYNHVESYVSLIYNAVTKPWQPYVEIGTHRDGEWVQLNTSILQIENEYYASIRPKRTAKDGERPNNALINRGVQYIEVRCLDIDPFEPLGISPETAYFLDTFLVYCAAENSPLFNADDDCDETDRNFSKVVVEGRKPGLTLERLGRTVELKTWGLEIMDNLLPYAELLDEVYQTKAHSQALAAQKAKLEDVNLTPSARYLDVVKHSGLSFNEFTKQNSFKHSTQLRNIDLTPAVEGAYKAETARSLEAQAEIEASDQISFEEYMVRFENSLIKPESEAESESEAI</sequence>
<evidence type="ECO:0000256" key="9">
    <source>
        <dbReference type="RuleBase" id="RU004391"/>
    </source>
</evidence>
<dbReference type="OrthoDB" id="9803907at2"/>
<evidence type="ECO:0000256" key="4">
    <source>
        <dbReference type="ARBA" id="ARBA00022684"/>
    </source>
</evidence>
<evidence type="ECO:0000256" key="8">
    <source>
        <dbReference type="HAMAP-Rule" id="MF_00578"/>
    </source>
</evidence>
<dbReference type="PANTHER" id="PTHR38761:SF1">
    <property type="entry name" value="GLUTAMATE--CYSTEINE LIGASE"/>
    <property type="match status" value="1"/>
</dbReference>
<keyword evidence="5 8" id="KW-0547">Nucleotide-binding</keyword>
<evidence type="ECO:0000313" key="14">
    <source>
        <dbReference type="Proteomes" id="UP000594903"/>
    </source>
</evidence>
<protein>
    <recommendedName>
        <fullName evidence="8">Glutamate--cysteine ligase</fullName>
        <ecNumber evidence="8">6.3.2.2</ecNumber>
    </recommendedName>
    <alternativeName>
        <fullName evidence="8">Gamma-ECS</fullName>
        <shortName evidence="8">GCS</shortName>
    </alternativeName>
    <alternativeName>
        <fullName evidence="8">Gamma-glutamylcysteine synthetase</fullName>
    </alternativeName>
</protein>
<evidence type="ECO:0000313" key="11">
    <source>
        <dbReference type="EMBL" id="QPT39311.1"/>
    </source>
</evidence>
<keyword evidence="14" id="KW-1185">Reference proteome</keyword>
<dbReference type="AlphaFoldDB" id="A0A378XIP8"/>
<evidence type="ECO:0000256" key="3">
    <source>
        <dbReference type="ARBA" id="ARBA00022598"/>
    </source>
</evidence>
<dbReference type="EMBL" id="UGSB01000001">
    <property type="protein sequence ID" value="SUA55596.1"/>
    <property type="molecule type" value="Genomic_DNA"/>
</dbReference>
<dbReference type="HAMAP" id="MF_00578">
    <property type="entry name" value="Glu_cys_ligase"/>
    <property type="match status" value="1"/>
</dbReference>
<name>A0A378XIP8_9BURK</name>
<organism evidence="12 13">
    <name type="scientific">Oligella ureolytica</name>
    <dbReference type="NCBI Taxonomy" id="90244"/>
    <lineage>
        <taxon>Bacteria</taxon>
        <taxon>Pseudomonadati</taxon>
        <taxon>Pseudomonadota</taxon>
        <taxon>Betaproteobacteria</taxon>
        <taxon>Burkholderiales</taxon>
        <taxon>Alcaligenaceae</taxon>
        <taxon>Oligella</taxon>
    </lineage>
</organism>
<dbReference type="Gene3D" id="3.30.590.20">
    <property type="match status" value="1"/>
</dbReference>
<comment type="pathway">
    <text evidence="1 8 9">Sulfur metabolism; glutathione biosynthesis; glutathione from L-cysteine and L-glutamate: step 1/2.</text>
</comment>
<evidence type="ECO:0000259" key="10">
    <source>
        <dbReference type="Pfam" id="PF04262"/>
    </source>
</evidence>
<dbReference type="GO" id="GO:0005829">
    <property type="term" value="C:cytosol"/>
    <property type="evidence" value="ECO:0007669"/>
    <property type="project" value="TreeGrafter"/>
</dbReference>
<dbReference type="GO" id="GO:0004357">
    <property type="term" value="F:glutamate-cysteine ligase activity"/>
    <property type="evidence" value="ECO:0007669"/>
    <property type="project" value="UniProtKB-UniRule"/>
</dbReference>
<comment type="catalytic activity">
    <reaction evidence="7 8 9">
        <text>L-cysteine + L-glutamate + ATP = gamma-L-glutamyl-L-cysteine + ADP + phosphate + H(+)</text>
        <dbReference type="Rhea" id="RHEA:13285"/>
        <dbReference type="ChEBI" id="CHEBI:15378"/>
        <dbReference type="ChEBI" id="CHEBI:29985"/>
        <dbReference type="ChEBI" id="CHEBI:30616"/>
        <dbReference type="ChEBI" id="CHEBI:35235"/>
        <dbReference type="ChEBI" id="CHEBI:43474"/>
        <dbReference type="ChEBI" id="CHEBI:58173"/>
        <dbReference type="ChEBI" id="CHEBI:456216"/>
        <dbReference type="EC" id="6.3.2.2"/>
    </reaction>
</comment>
<dbReference type="InterPro" id="IPR006334">
    <property type="entry name" value="Glut_cys_ligase"/>
</dbReference>
<dbReference type="Proteomes" id="UP000254603">
    <property type="component" value="Unassembled WGS sequence"/>
</dbReference>
<evidence type="ECO:0000256" key="7">
    <source>
        <dbReference type="ARBA" id="ARBA00048819"/>
    </source>
</evidence>
<dbReference type="EC" id="6.3.2.2" evidence="8"/>
<evidence type="ECO:0000256" key="2">
    <source>
        <dbReference type="ARBA" id="ARBA00008772"/>
    </source>
</evidence>
<dbReference type="InterPro" id="IPR007370">
    <property type="entry name" value="Glu_cys_ligase"/>
</dbReference>
<dbReference type="EMBL" id="CP065725">
    <property type="protein sequence ID" value="QPT39311.1"/>
    <property type="molecule type" value="Genomic_DNA"/>
</dbReference>
<reference evidence="11 14" key="2">
    <citation type="submission" date="2020-12" db="EMBL/GenBank/DDBJ databases">
        <title>FDA dAtabase for Regulatory Grade micrObial Sequences (FDA-ARGOS): Supporting development and validation of Infectious Disease Dx tests.</title>
        <authorList>
            <person name="Sproer C."/>
            <person name="Gronow S."/>
            <person name="Severitt S."/>
            <person name="Schroder I."/>
            <person name="Tallon L."/>
            <person name="Sadzewicz L."/>
            <person name="Zhao X."/>
            <person name="Boylan J."/>
            <person name="Ott S."/>
            <person name="Bowen H."/>
            <person name="Vavikolanu K."/>
            <person name="Mehta A."/>
            <person name="Aluvathingal J."/>
            <person name="Nadendla S."/>
            <person name="Lowell S."/>
            <person name="Myers T."/>
            <person name="Yan Y."/>
            <person name="Sichtig H."/>
        </authorList>
    </citation>
    <scope>NUCLEOTIDE SEQUENCE [LARGE SCALE GENOMIC DNA]</scope>
    <source>
        <strain evidence="11 14">FDAARGOS_872</strain>
    </source>
</reference>
<keyword evidence="3 8" id="KW-0436">Ligase</keyword>
<comment type="similarity">
    <text evidence="2 8">Belongs to the glutamate--cysteine ligase type 1 family. Type 1 subfamily.</text>
</comment>
<dbReference type="UniPathway" id="UPA00142">
    <property type="reaction ID" value="UER00209"/>
</dbReference>
<dbReference type="PANTHER" id="PTHR38761">
    <property type="entry name" value="GLUTAMATE--CYSTEINE LIGASE"/>
    <property type="match status" value="1"/>
</dbReference>
<dbReference type="RefSeq" id="WP_018575163.1">
    <property type="nucleotide sequence ID" value="NZ_CP065725.1"/>
</dbReference>
<dbReference type="Proteomes" id="UP000594903">
    <property type="component" value="Chromosome"/>
</dbReference>
<dbReference type="NCBIfam" id="TIGR01434">
    <property type="entry name" value="glu_cys_ligase"/>
    <property type="match status" value="1"/>
</dbReference>
<accession>A0A378XIP8</accession>
<keyword evidence="4 8" id="KW-0317">Glutathione biosynthesis</keyword>
<proteinExistence type="inferred from homology"/>
<dbReference type="SUPFAM" id="SSF55931">
    <property type="entry name" value="Glutamine synthetase/guanido kinase"/>
    <property type="match status" value="1"/>
</dbReference>
<feature type="domain" description="Glutamate--cysteine ligase" evidence="10">
    <location>
        <begin position="8"/>
        <end position="372"/>
    </location>
</feature>
<evidence type="ECO:0000256" key="1">
    <source>
        <dbReference type="ARBA" id="ARBA00005006"/>
    </source>
</evidence>
<keyword evidence="6 8" id="KW-0067">ATP-binding</keyword>
<dbReference type="GO" id="GO:0046872">
    <property type="term" value="F:metal ion binding"/>
    <property type="evidence" value="ECO:0007669"/>
    <property type="project" value="TreeGrafter"/>
</dbReference>
<dbReference type="STRING" id="1122619.GCA_000373745_01983"/>
<reference evidence="12 13" key="1">
    <citation type="submission" date="2018-06" db="EMBL/GenBank/DDBJ databases">
        <authorList>
            <consortium name="Pathogen Informatics"/>
            <person name="Doyle S."/>
        </authorList>
    </citation>
    <scope>NUCLEOTIDE SEQUENCE [LARGE SCALE GENOMIC DNA]</scope>
    <source>
        <strain evidence="12 13">NCTC11997</strain>
    </source>
</reference>
<evidence type="ECO:0000313" key="12">
    <source>
        <dbReference type="EMBL" id="SUA55596.1"/>
    </source>
</evidence>
<evidence type="ECO:0000256" key="5">
    <source>
        <dbReference type="ARBA" id="ARBA00022741"/>
    </source>
</evidence>
<gene>
    <name evidence="8 12" type="primary">gshA</name>
    <name evidence="11" type="ORF">I6G29_09020</name>
    <name evidence="12" type="ORF">NCTC11997_01868</name>
</gene>
<evidence type="ECO:0000313" key="13">
    <source>
        <dbReference type="Proteomes" id="UP000254603"/>
    </source>
</evidence>
<dbReference type="GO" id="GO:0005524">
    <property type="term" value="F:ATP binding"/>
    <property type="evidence" value="ECO:0007669"/>
    <property type="project" value="UniProtKB-KW"/>
</dbReference>
<dbReference type="InterPro" id="IPR014746">
    <property type="entry name" value="Gln_synth/guanido_kin_cat_dom"/>
</dbReference>